<evidence type="ECO:0000313" key="16">
    <source>
        <dbReference type="Proteomes" id="UP000307169"/>
    </source>
</evidence>
<evidence type="ECO:0000256" key="6">
    <source>
        <dbReference type="RuleBase" id="RU361264"/>
    </source>
</evidence>
<organism evidence="12 19">
    <name type="scientific">Wallemia mellicola</name>
    <dbReference type="NCBI Taxonomy" id="1708541"/>
    <lineage>
        <taxon>Eukaryota</taxon>
        <taxon>Fungi</taxon>
        <taxon>Dikarya</taxon>
        <taxon>Basidiomycota</taxon>
        <taxon>Wallemiomycotina</taxon>
        <taxon>Wallemiomycetes</taxon>
        <taxon>Wallemiales</taxon>
        <taxon>Wallemiaceae</taxon>
        <taxon>Wallemia</taxon>
    </lineage>
</organism>
<evidence type="ECO:0000313" key="15">
    <source>
        <dbReference type="Proteomes" id="UP000305647"/>
    </source>
</evidence>
<dbReference type="EMBL" id="SPRO01000021">
    <property type="protein sequence ID" value="TIC30099.1"/>
    <property type="molecule type" value="Genomic_DNA"/>
</dbReference>
<evidence type="ECO:0000313" key="9">
    <source>
        <dbReference type="EMBL" id="TIC00044.1"/>
    </source>
</evidence>
<keyword evidence="4 6" id="KW-1133">Transmembrane helix</keyword>
<dbReference type="EMBL" id="SPRX01000042">
    <property type="protein sequence ID" value="TIC63792.1"/>
    <property type="molecule type" value="Genomic_DNA"/>
</dbReference>
<feature type="transmembrane region" description="Helical" evidence="6">
    <location>
        <begin position="168"/>
        <end position="186"/>
    </location>
</feature>
<dbReference type="EMBL" id="SPRC01000026">
    <property type="protein sequence ID" value="TIB78396.1"/>
    <property type="molecule type" value="Genomic_DNA"/>
</dbReference>
<dbReference type="Proteomes" id="UP000309601">
    <property type="component" value="Unassembled WGS sequence"/>
</dbReference>
<keyword evidence="3 6" id="KW-0812">Transmembrane</keyword>
<evidence type="ECO:0000313" key="12">
    <source>
        <dbReference type="EMBL" id="TIC63792.1"/>
    </source>
</evidence>
<dbReference type="Proteomes" id="UP000310708">
    <property type="component" value="Unassembled WGS sequence"/>
</dbReference>
<dbReference type="InterPro" id="IPR045231">
    <property type="entry name" value="Yip1/4-like"/>
</dbReference>
<comment type="subcellular location">
    <subcellularLocation>
        <location evidence="6">Golgi apparatus membrane</location>
        <topology evidence="6">Multi-pass membrane protein</topology>
    </subcellularLocation>
    <subcellularLocation>
        <location evidence="1">Membrane</location>
        <topology evidence="1">Multi-pass membrane protein</topology>
    </subcellularLocation>
</comment>
<dbReference type="GO" id="GO:0048280">
    <property type="term" value="P:vesicle fusion with Golgi apparatus"/>
    <property type="evidence" value="ECO:0007669"/>
    <property type="project" value="TreeGrafter"/>
</dbReference>
<dbReference type="Pfam" id="PF04893">
    <property type="entry name" value="Yip1"/>
    <property type="match status" value="1"/>
</dbReference>
<dbReference type="EMBL" id="SPRH01000025">
    <property type="protein sequence ID" value="TIC00044.1"/>
    <property type="molecule type" value="Genomic_DNA"/>
</dbReference>
<dbReference type="GO" id="GO:0006888">
    <property type="term" value="P:endoplasmic reticulum to Golgi vesicle-mediated transport"/>
    <property type="evidence" value="ECO:0007669"/>
    <property type="project" value="InterPro"/>
</dbReference>
<evidence type="ECO:0000313" key="8">
    <source>
        <dbReference type="EMBL" id="TIB78396.1"/>
    </source>
</evidence>
<dbReference type="AlphaFoldDB" id="A0A4T0S381"/>
<feature type="transmembrane region" description="Helical" evidence="6">
    <location>
        <begin position="192"/>
        <end position="212"/>
    </location>
</feature>
<keyword evidence="5 6" id="KW-0472">Membrane</keyword>
<feature type="transmembrane region" description="Helical" evidence="6">
    <location>
        <begin position="136"/>
        <end position="156"/>
    </location>
</feature>
<evidence type="ECO:0000256" key="3">
    <source>
        <dbReference type="ARBA" id="ARBA00022692"/>
    </source>
</evidence>
<dbReference type="Proteomes" id="UP000307169">
    <property type="component" value="Unassembled WGS sequence"/>
</dbReference>
<evidence type="ECO:0000256" key="1">
    <source>
        <dbReference type="ARBA" id="ARBA00004141"/>
    </source>
</evidence>
<comment type="similarity">
    <text evidence="2 6">Belongs to the YIP1 family.</text>
</comment>
<evidence type="ECO:0000256" key="2">
    <source>
        <dbReference type="ARBA" id="ARBA00010596"/>
    </source>
</evidence>
<evidence type="ECO:0000256" key="5">
    <source>
        <dbReference type="ARBA" id="ARBA00023136"/>
    </source>
</evidence>
<protein>
    <recommendedName>
        <fullName evidence="6">Protein YIP</fullName>
    </recommendedName>
</protein>
<dbReference type="Proteomes" id="UP000310685">
    <property type="component" value="Unassembled WGS sequence"/>
</dbReference>
<feature type="transmembrane region" description="Helical" evidence="6">
    <location>
        <begin position="224"/>
        <end position="242"/>
    </location>
</feature>
<evidence type="ECO:0000313" key="13">
    <source>
        <dbReference type="EMBL" id="TIC64497.1"/>
    </source>
</evidence>
<dbReference type="Proteomes" id="UP000305647">
    <property type="component" value="Unassembled WGS sequence"/>
</dbReference>
<evidence type="ECO:0000256" key="4">
    <source>
        <dbReference type="ARBA" id="ARBA00022989"/>
    </source>
</evidence>
<dbReference type="GO" id="GO:0000139">
    <property type="term" value="C:Golgi membrane"/>
    <property type="evidence" value="ECO:0007669"/>
    <property type="project" value="UniProtKB-SubCell"/>
</dbReference>
<reference evidence="14 15" key="1">
    <citation type="submission" date="2019-03" db="EMBL/GenBank/DDBJ databases">
        <title>Sequencing 25 genomes of Wallemia mellicola.</title>
        <authorList>
            <person name="Gostincar C."/>
        </authorList>
    </citation>
    <scope>NUCLEOTIDE SEQUENCE [LARGE SCALE GENOMIC DNA]</scope>
    <source>
        <strain evidence="9 16">EXF-1262</strain>
        <strain evidence="13 17">EXF-1274</strain>
        <strain evidence="11 14">EXF-1277</strain>
        <strain evidence="8 18">EXF-6152</strain>
        <strain evidence="12 19">EXF-757</strain>
        <strain evidence="10 15">EXF-8738</strain>
    </source>
</reference>
<dbReference type="Proteomes" id="UP000305362">
    <property type="component" value="Unassembled WGS sequence"/>
</dbReference>
<comment type="caution">
    <text evidence="6">Lacks conserved residue(s) required for the propagation of feature annotation.</text>
</comment>
<gene>
    <name evidence="12" type="ORF">E3Q01_03158</name>
    <name evidence="13" type="ORF">E3Q02_02587</name>
    <name evidence="11" type="ORF">E3Q03_03131</name>
    <name evidence="10" type="ORF">E3Q10_02252</name>
    <name evidence="9" type="ORF">E3Q17_02330</name>
    <name evidence="8" type="ORF">E3Q22_02604</name>
</gene>
<dbReference type="EMBL" id="SPRW01000027">
    <property type="protein sequence ID" value="TIC64497.1"/>
    <property type="molecule type" value="Genomic_DNA"/>
</dbReference>
<dbReference type="InterPro" id="IPR006977">
    <property type="entry name" value="Yip1_dom"/>
</dbReference>
<dbReference type="EMBL" id="SPRV01000038">
    <property type="protein sequence ID" value="TIC60578.1"/>
    <property type="molecule type" value="Genomic_DNA"/>
</dbReference>
<evidence type="ECO:0000313" key="14">
    <source>
        <dbReference type="Proteomes" id="UP000305362"/>
    </source>
</evidence>
<evidence type="ECO:0000259" key="7">
    <source>
        <dbReference type="Pfam" id="PF04893"/>
    </source>
</evidence>
<evidence type="ECO:0000313" key="19">
    <source>
        <dbReference type="Proteomes" id="UP000310708"/>
    </source>
</evidence>
<dbReference type="OrthoDB" id="440385at2759"/>
<dbReference type="PANTHER" id="PTHR21236">
    <property type="entry name" value="GOLGI MEMBRANE PROTEIN YIP1"/>
    <property type="match status" value="1"/>
</dbReference>
<evidence type="ECO:0000313" key="18">
    <source>
        <dbReference type="Proteomes" id="UP000310685"/>
    </source>
</evidence>
<sequence length="252" mass="27085">MTSHLFQNQNQNAFYKPDLQFYSNPQSASSLDGVSGSMGNTFSSISPSQAGYMSSSYSGPWYHAFGSGGLDGEDPLLTELGINFSHITTKSLAVLNPFSNKIDNRLMDDADLAGPLVFWGAFGLALLLSGKAQFGYIYGVALIGSLSIYSLLNVMSPQGIEVSRTASVLGYCLLPMVILSVISVPFQMDNWIGYGLSAFTTLWCTFSASGIFVTVQQMSEQRLLVAYPVGLLYACFALLSVFSEGGVVNKTT</sequence>
<proteinExistence type="inferred from homology"/>
<evidence type="ECO:0000313" key="10">
    <source>
        <dbReference type="EMBL" id="TIC30099.1"/>
    </source>
</evidence>
<feature type="domain" description="Yip1" evidence="7">
    <location>
        <begin position="102"/>
        <end position="238"/>
    </location>
</feature>
<evidence type="ECO:0000313" key="17">
    <source>
        <dbReference type="Proteomes" id="UP000309601"/>
    </source>
</evidence>
<comment type="caution">
    <text evidence="12">The sequence shown here is derived from an EMBL/GenBank/DDBJ whole genome shotgun (WGS) entry which is preliminary data.</text>
</comment>
<accession>A0A4T0S381</accession>
<name>A0A4T0S381_9BASI</name>
<dbReference type="GO" id="GO:0005802">
    <property type="term" value="C:trans-Golgi network"/>
    <property type="evidence" value="ECO:0007669"/>
    <property type="project" value="TreeGrafter"/>
</dbReference>
<dbReference type="PANTHER" id="PTHR21236:SF2">
    <property type="entry name" value="PROTEIN YIPF"/>
    <property type="match status" value="1"/>
</dbReference>
<evidence type="ECO:0000313" key="11">
    <source>
        <dbReference type="EMBL" id="TIC60578.1"/>
    </source>
</evidence>